<feature type="transmembrane region" description="Helical" evidence="3">
    <location>
        <begin position="82"/>
        <end position="106"/>
    </location>
</feature>
<evidence type="ECO:0000313" key="6">
    <source>
        <dbReference type="Proteomes" id="UP001296706"/>
    </source>
</evidence>
<name>A0ABX1RIB8_9PSEU</name>
<dbReference type="InterPro" id="IPR041916">
    <property type="entry name" value="Anti_sigma_zinc_sf"/>
</dbReference>
<feature type="transmembrane region" description="Helical" evidence="3">
    <location>
        <begin position="176"/>
        <end position="194"/>
    </location>
</feature>
<keyword evidence="3" id="KW-1133">Transmembrane helix</keyword>
<feature type="domain" description="Putative zinc-finger" evidence="4">
    <location>
        <begin position="3"/>
        <end position="37"/>
    </location>
</feature>
<organism evidence="5 6">
    <name type="scientific">Pseudonocardia xinjiangensis</name>
    <dbReference type="NCBI Taxonomy" id="75289"/>
    <lineage>
        <taxon>Bacteria</taxon>
        <taxon>Bacillati</taxon>
        <taxon>Actinomycetota</taxon>
        <taxon>Actinomycetes</taxon>
        <taxon>Pseudonocardiales</taxon>
        <taxon>Pseudonocardiaceae</taxon>
        <taxon>Pseudonocardia</taxon>
    </lineage>
</organism>
<dbReference type="Proteomes" id="UP001296706">
    <property type="component" value="Unassembled WGS sequence"/>
</dbReference>
<proteinExistence type="predicted"/>
<reference evidence="5 6" key="1">
    <citation type="submission" date="2020-04" db="EMBL/GenBank/DDBJ databases">
        <authorList>
            <person name="Klaysubun C."/>
            <person name="Duangmal K."/>
            <person name="Lipun K."/>
        </authorList>
    </citation>
    <scope>NUCLEOTIDE SEQUENCE [LARGE SCALE GENOMIC DNA]</scope>
    <source>
        <strain evidence="5 6">JCM 11839</strain>
    </source>
</reference>
<evidence type="ECO:0000313" key="5">
    <source>
        <dbReference type="EMBL" id="NMH80118.1"/>
    </source>
</evidence>
<dbReference type="Gene3D" id="1.10.10.1320">
    <property type="entry name" value="Anti-sigma factor, zinc-finger domain"/>
    <property type="match status" value="1"/>
</dbReference>
<evidence type="ECO:0000259" key="4">
    <source>
        <dbReference type="Pfam" id="PF13490"/>
    </source>
</evidence>
<evidence type="ECO:0000256" key="1">
    <source>
        <dbReference type="ARBA" id="ARBA00023015"/>
    </source>
</evidence>
<dbReference type="InterPro" id="IPR027383">
    <property type="entry name" value="Znf_put"/>
</dbReference>
<keyword evidence="3" id="KW-0472">Membrane</keyword>
<feature type="transmembrane region" description="Helical" evidence="3">
    <location>
        <begin position="126"/>
        <end position="143"/>
    </location>
</feature>
<accession>A0ABX1RIB8</accession>
<evidence type="ECO:0000256" key="3">
    <source>
        <dbReference type="SAM" id="Phobius"/>
    </source>
</evidence>
<feature type="transmembrane region" description="Helical" evidence="3">
    <location>
        <begin position="150"/>
        <end position="170"/>
    </location>
</feature>
<evidence type="ECO:0000256" key="2">
    <source>
        <dbReference type="ARBA" id="ARBA00023163"/>
    </source>
</evidence>
<keyword evidence="6" id="KW-1185">Reference proteome</keyword>
<dbReference type="Pfam" id="PF13490">
    <property type="entry name" value="zf-HC2"/>
    <property type="match status" value="1"/>
</dbReference>
<sequence>MRCQDCRQAISALLDGEDDPGEATAVDEHTATCPDCRSFLDRAAQVTRLARTGLAEPGPDLVAAVLAAAPTRRERRADAVRLALGAVGLAQGALAVSGIATAGTFAMHDAMEVGGASAMHVAHESAAWNLALAVGFLWAATAAPRLSGLLPVIGSFVAVLAGLSVLDLIAGRVDPGRILGHGLVVLGLVLLMVLRRRDRREGDGALVGLPPDAPRTERRALWTGRIRRPAALRQDSRPTARRAA</sequence>
<keyword evidence="2" id="KW-0804">Transcription</keyword>
<dbReference type="RefSeq" id="WP_169398177.1">
    <property type="nucleotide sequence ID" value="NZ_BAAAJH010000001.1"/>
</dbReference>
<gene>
    <name evidence="5" type="ORF">HF577_23895</name>
</gene>
<keyword evidence="3" id="KW-0812">Transmembrane</keyword>
<protein>
    <recommendedName>
        <fullName evidence="4">Putative zinc-finger domain-containing protein</fullName>
    </recommendedName>
</protein>
<comment type="caution">
    <text evidence="5">The sequence shown here is derived from an EMBL/GenBank/DDBJ whole genome shotgun (WGS) entry which is preliminary data.</text>
</comment>
<keyword evidence="1" id="KW-0805">Transcription regulation</keyword>
<dbReference type="EMBL" id="JAAXKY010000089">
    <property type="protein sequence ID" value="NMH80118.1"/>
    <property type="molecule type" value="Genomic_DNA"/>
</dbReference>